<dbReference type="Pfam" id="PF13426">
    <property type="entry name" value="PAS_9"/>
    <property type="match status" value="2"/>
</dbReference>
<gene>
    <name evidence="16" type="ORF">MIZ03_0269</name>
</gene>
<dbReference type="SUPFAM" id="SSF47384">
    <property type="entry name" value="Homodimeric domain of signal transducing histidine kinase"/>
    <property type="match status" value="1"/>
</dbReference>
<evidence type="ECO:0000259" key="14">
    <source>
        <dbReference type="PROSITE" id="PS50113"/>
    </source>
</evidence>
<dbReference type="InterPro" id="IPR001610">
    <property type="entry name" value="PAC"/>
</dbReference>
<feature type="domain" description="PAS" evidence="13">
    <location>
        <begin position="347"/>
        <end position="417"/>
    </location>
</feature>
<dbReference type="CDD" id="cd17546">
    <property type="entry name" value="REC_hyHK_CKI1_RcsC-like"/>
    <property type="match status" value="1"/>
</dbReference>
<evidence type="ECO:0000313" key="16">
    <source>
        <dbReference type="EMBL" id="BCO25409.1"/>
    </source>
</evidence>
<dbReference type="PANTHER" id="PTHR45339:SF1">
    <property type="entry name" value="HYBRID SIGNAL TRANSDUCTION HISTIDINE KINASE J"/>
    <property type="match status" value="1"/>
</dbReference>
<feature type="domain" description="Response regulatory" evidence="12">
    <location>
        <begin position="1009"/>
        <end position="1127"/>
    </location>
</feature>
<dbReference type="SMART" id="SM00448">
    <property type="entry name" value="REC"/>
    <property type="match status" value="1"/>
</dbReference>
<evidence type="ECO:0000256" key="6">
    <source>
        <dbReference type="ARBA" id="ARBA00022989"/>
    </source>
</evidence>
<comment type="subcellular location">
    <subcellularLocation>
        <location evidence="2">Membrane</location>
    </subcellularLocation>
</comment>
<dbReference type="InterPro" id="IPR003594">
    <property type="entry name" value="HATPase_dom"/>
</dbReference>
<dbReference type="PROSITE" id="PS50110">
    <property type="entry name" value="RESPONSE_REGULATORY"/>
    <property type="match status" value="1"/>
</dbReference>
<dbReference type="PROSITE" id="PS50113">
    <property type="entry name" value="PAC"/>
    <property type="match status" value="2"/>
</dbReference>
<dbReference type="Gene3D" id="3.30.565.10">
    <property type="entry name" value="Histidine kinase-like ATPase, C-terminal domain"/>
    <property type="match status" value="1"/>
</dbReference>
<dbReference type="PROSITE" id="PS50109">
    <property type="entry name" value="HIS_KIN"/>
    <property type="match status" value="1"/>
</dbReference>
<dbReference type="GO" id="GO:0016301">
    <property type="term" value="F:kinase activity"/>
    <property type="evidence" value="ECO:0007669"/>
    <property type="project" value="UniProtKB-KW"/>
</dbReference>
<dbReference type="Pfam" id="PF00512">
    <property type="entry name" value="HisKA"/>
    <property type="match status" value="1"/>
</dbReference>
<evidence type="ECO:0000256" key="8">
    <source>
        <dbReference type="ARBA" id="ARBA00023136"/>
    </source>
</evidence>
<dbReference type="SMART" id="SM01079">
    <property type="entry name" value="CHASE"/>
    <property type="match status" value="1"/>
</dbReference>
<feature type="domain" description="CHASE" evidence="15">
    <location>
        <begin position="77"/>
        <end position="267"/>
    </location>
</feature>
<dbReference type="PROSITE" id="PS50839">
    <property type="entry name" value="CHASE"/>
    <property type="match status" value="1"/>
</dbReference>
<evidence type="ECO:0000256" key="9">
    <source>
        <dbReference type="PROSITE-ProRule" id="PRU00169"/>
    </source>
</evidence>
<dbReference type="InterPro" id="IPR001789">
    <property type="entry name" value="Sig_transdc_resp-reg_receiver"/>
</dbReference>
<dbReference type="Gene3D" id="3.40.50.2300">
    <property type="match status" value="1"/>
</dbReference>
<dbReference type="CDD" id="cd00130">
    <property type="entry name" value="PAS"/>
    <property type="match status" value="2"/>
</dbReference>
<proteinExistence type="predicted"/>
<keyword evidence="5 10" id="KW-0812">Transmembrane</keyword>
<keyword evidence="8 10" id="KW-0472">Membrane</keyword>
<dbReference type="InterPro" id="IPR004358">
    <property type="entry name" value="Sig_transdc_His_kin-like_C"/>
</dbReference>
<evidence type="ECO:0000256" key="1">
    <source>
        <dbReference type="ARBA" id="ARBA00000085"/>
    </source>
</evidence>
<dbReference type="InterPro" id="IPR035965">
    <property type="entry name" value="PAS-like_dom_sf"/>
</dbReference>
<dbReference type="InterPro" id="IPR036097">
    <property type="entry name" value="HisK_dim/P_sf"/>
</dbReference>
<dbReference type="EC" id="2.7.13.3" evidence="3"/>
<dbReference type="PROSITE" id="PS50112">
    <property type="entry name" value="PAS"/>
    <property type="match status" value="2"/>
</dbReference>
<name>A0ABM7MGW5_9BURK</name>
<keyword evidence="17" id="KW-1185">Reference proteome</keyword>
<dbReference type="SMART" id="SM00388">
    <property type="entry name" value="HisKA"/>
    <property type="match status" value="1"/>
</dbReference>
<evidence type="ECO:0000259" key="12">
    <source>
        <dbReference type="PROSITE" id="PS50110"/>
    </source>
</evidence>
<feature type="transmembrane region" description="Helical" evidence="10">
    <location>
        <begin position="12"/>
        <end position="34"/>
    </location>
</feature>
<evidence type="ECO:0000256" key="2">
    <source>
        <dbReference type="ARBA" id="ARBA00004370"/>
    </source>
</evidence>
<dbReference type="InterPro" id="IPR006189">
    <property type="entry name" value="CHASE_dom"/>
</dbReference>
<evidence type="ECO:0000313" key="17">
    <source>
        <dbReference type="Proteomes" id="UP000824366"/>
    </source>
</evidence>
<dbReference type="InterPro" id="IPR011006">
    <property type="entry name" value="CheY-like_superfamily"/>
</dbReference>
<keyword evidence="7" id="KW-0902">Two-component regulatory system</keyword>
<feature type="domain" description="PAC" evidence="14">
    <location>
        <begin position="418"/>
        <end position="472"/>
    </location>
</feature>
<dbReference type="SMART" id="SM00091">
    <property type="entry name" value="PAS"/>
    <property type="match status" value="3"/>
</dbReference>
<dbReference type="PANTHER" id="PTHR45339">
    <property type="entry name" value="HYBRID SIGNAL TRANSDUCTION HISTIDINE KINASE J"/>
    <property type="match status" value="1"/>
</dbReference>
<feature type="domain" description="PAC" evidence="14">
    <location>
        <begin position="546"/>
        <end position="600"/>
    </location>
</feature>
<dbReference type="Gene3D" id="3.30.450.350">
    <property type="entry name" value="CHASE domain"/>
    <property type="match status" value="1"/>
</dbReference>
<feature type="domain" description="PAS" evidence="13">
    <location>
        <begin position="490"/>
        <end position="521"/>
    </location>
</feature>
<dbReference type="InterPro" id="IPR000700">
    <property type="entry name" value="PAS-assoc_C"/>
</dbReference>
<evidence type="ECO:0000256" key="10">
    <source>
        <dbReference type="SAM" id="Phobius"/>
    </source>
</evidence>
<keyword evidence="16" id="KW-0418">Kinase</keyword>
<dbReference type="InterPro" id="IPR003661">
    <property type="entry name" value="HisK_dim/P_dom"/>
</dbReference>
<dbReference type="Proteomes" id="UP000824366">
    <property type="component" value="Chromosome"/>
</dbReference>
<evidence type="ECO:0000259" key="13">
    <source>
        <dbReference type="PROSITE" id="PS50112"/>
    </source>
</evidence>
<dbReference type="InterPro" id="IPR036890">
    <property type="entry name" value="HATPase_C_sf"/>
</dbReference>
<reference evidence="16 17" key="1">
    <citation type="journal article" date="2021" name="Microbiol. Spectr.">
        <title>A Single Bacterium Capable of Oxidation and Reduction of Iron at Circumneutral pH.</title>
        <authorList>
            <person name="Kato S."/>
            <person name="Ohkuma M."/>
        </authorList>
    </citation>
    <scope>NUCLEOTIDE SEQUENCE [LARGE SCALE GENOMIC DNA]</scope>
    <source>
        <strain evidence="16 17">MIZ03</strain>
    </source>
</reference>
<dbReference type="InterPro" id="IPR000014">
    <property type="entry name" value="PAS"/>
</dbReference>
<dbReference type="SMART" id="SM00387">
    <property type="entry name" value="HATPase_c"/>
    <property type="match status" value="1"/>
</dbReference>
<evidence type="ECO:0000259" key="15">
    <source>
        <dbReference type="PROSITE" id="PS50839"/>
    </source>
</evidence>
<evidence type="ECO:0000256" key="4">
    <source>
        <dbReference type="ARBA" id="ARBA00022553"/>
    </source>
</evidence>
<dbReference type="SUPFAM" id="SSF55874">
    <property type="entry name" value="ATPase domain of HSP90 chaperone/DNA topoisomerase II/histidine kinase"/>
    <property type="match status" value="1"/>
</dbReference>
<dbReference type="InterPro" id="IPR042240">
    <property type="entry name" value="CHASE_sf"/>
</dbReference>
<comment type="catalytic activity">
    <reaction evidence="1">
        <text>ATP + protein L-histidine = ADP + protein N-phospho-L-histidine.</text>
        <dbReference type="EC" id="2.7.13.3"/>
    </reaction>
</comment>
<keyword evidence="4 9" id="KW-0597">Phosphoprotein</keyword>
<keyword evidence="16" id="KW-0808">Transferase</keyword>
<dbReference type="SUPFAM" id="SSF55785">
    <property type="entry name" value="PYP-like sensor domain (PAS domain)"/>
    <property type="match status" value="3"/>
</dbReference>
<protein>
    <recommendedName>
        <fullName evidence="3">histidine kinase</fullName>
        <ecNumber evidence="3">2.7.13.3</ecNumber>
    </recommendedName>
</protein>
<dbReference type="Pfam" id="PF03924">
    <property type="entry name" value="CHASE"/>
    <property type="match status" value="1"/>
</dbReference>
<accession>A0ABM7MGW5</accession>
<dbReference type="Gene3D" id="3.30.450.20">
    <property type="entry name" value="PAS domain"/>
    <property type="match status" value="2"/>
</dbReference>
<evidence type="ECO:0000256" key="5">
    <source>
        <dbReference type="ARBA" id="ARBA00022692"/>
    </source>
</evidence>
<dbReference type="NCBIfam" id="TIGR00229">
    <property type="entry name" value="sensory_box"/>
    <property type="match status" value="2"/>
</dbReference>
<dbReference type="SMART" id="SM00086">
    <property type="entry name" value="PAC"/>
    <property type="match status" value="2"/>
</dbReference>
<dbReference type="InterPro" id="IPR005467">
    <property type="entry name" value="His_kinase_dom"/>
</dbReference>
<dbReference type="Pfam" id="PF02518">
    <property type="entry name" value="HATPase_c"/>
    <property type="match status" value="1"/>
</dbReference>
<evidence type="ECO:0000256" key="3">
    <source>
        <dbReference type="ARBA" id="ARBA00012438"/>
    </source>
</evidence>
<evidence type="ECO:0000259" key="11">
    <source>
        <dbReference type="PROSITE" id="PS50109"/>
    </source>
</evidence>
<dbReference type="SUPFAM" id="SSF52172">
    <property type="entry name" value="CheY-like"/>
    <property type="match status" value="1"/>
</dbReference>
<dbReference type="PRINTS" id="PR00344">
    <property type="entry name" value="BCTRLSENSOR"/>
</dbReference>
<dbReference type="CDD" id="cd16922">
    <property type="entry name" value="HATPase_EvgS-ArcB-TorS-like"/>
    <property type="match status" value="1"/>
</dbReference>
<dbReference type="Pfam" id="PF12860">
    <property type="entry name" value="PAS_7"/>
    <property type="match status" value="1"/>
</dbReference>
<dbReference type="Pfam" id="PF00072">
    <property type="entry name" value="Response_reg"/>
    <property type="match status" value="1"/>
</dbReference>
<feature type="modified residue" description="4-aspartylphosphate" evidence="9">
    <location>
        <position position="1060"/>
    </location>
</feature>
<keyword evidence="6 10" id="KW-1133">Transmembrane helix</keyword>
<organism evidence="16 17">
    <name type="scientific">Rhodoferax lithotrophicus</name>
    <dbReference type="NCBI Taxonomy" id="2798804"/>
    <lineage>
        <taxon>Bacteria</taxon>
        <taxon>Pseudomonadati</taxon>
        <taxon>Pseudomonadota</taxon>
        <taxon>Betaproteobacteria</taxon>
        <taxon>Burkholderiales</taxon>
        <taxon>Comamonadaceae</taxon>
        <taxon>Rhodoferax</taxon>
    </lineage>
</organism>
<dbReference type="CDD" id="cd00082">
    <property type="entry name" value="HisKA"/>
    <property type="match status" value="1"/>
</dbReference>
<sequence length="1132" mass="125442">MHIWFDRQLKSGLFLSLSVFFIGLTISLATGFWLNQRLQEQTQGEYKRIVNRVANEITRRITMPVHGLNGLRAMYAARTDITRQEFTEHVFSRDLPVEFPGVRGFGFIERVTRDALDPFLDRVRADGAPDFTLHTLDDPQEDTLYVVTFMEPAIDNMGAQGLDAGSEKRRRHAIEQAIDSAEPTMSAPVHLVQNERNTPGMVIYVPIYRQVARLNSATERRVALLGVISAPIVIDELLSGMNLVSNNALTMKLSDTSDGQTSNNLLFENDLLAGTRFQSTQTLNLLGHQLTLETRSTSSFESNMDLMHPWLTGLSGILTSLLLALLMWQQAQGRQRAEALAHSMTQDLQRMALVAQKTSNAVIITNAERKIIWVNPSFERISGYSAAEALGRSPAFLGNENADKATLTRMRQALETGQSFRGELLNRNKQGNDYWLELEIQTLRDSQGKINGFMAIESDITERRMAQAQLEAVLRDNNALLSTLDLLGIVSMADRTGRIIQVNDAFCDISGFEREEMLGQNHRLLKSDVQDASFWAQMWQTIASGKPWRGEVCNRAKNGRLYWMDTFIAPFVNDDGLVEKYVSIRIDITARKAAEALARRNADLLQGSIEALDDAFALFDDQDELVLCNQRYREVYSLDDDLVQPGIRFETLIRAGAERGQYIQAVGRVEEWVAERLALHRLPMSRLTQKLGNGRTMRILERRMPNGYTVGFRVDITELMEATEAAQEASRSKSQFLANMSHEIRTPMNAILGMLMLLGKTELTPKQADYTAKSERAAQSLLVLLNDILDISKAEAGKMTLDPQPFALQTLVSDVQVVVNAYIGNKPVHLRLSLAPHLPGRVVGDALRLKQVLINLCGNAVKFTQQGEVTLSIEQMDHAADHVMLKFTVEDSGIGIAPENQAKIFTGFTQAEASTTRRFGGSGLGLAISQRLIELMGGKLELQSALGQGSRFYFSIALPRAANAHLATSSRPHVPSPSPTELPEGSFANAMYTPDTESTAAILALEGMRILVVEDNFINQQIARELLASEGAAITLANNGQEALNLIAATSIPFDVVLMDMQMPVMDGLDATRAIRQTLDNNTLPIVAMTANAMDTDRVACLDAGMNDHVSKPFNLAHLIRVLKSVTGKLAT</sequence>
<dbReference type="EMBL" id="AP024238">
    <property type="protein sequence ID" value="BCO25409.1"/>
    <property type="molecule type" value="Genomic_DNA"/>
</dbReference>
<dbReference type="Gene3D" id="1.10.287.130">
    <property type="match status" value="1"/>
</dbReference>
<evidence type="ECO:0000256" key="7">
    <source>
        <dbReference type="ARBA" id="ARBA00023012"/>
    </source>
</evidence>
<feature type="domain" description="Histidine kinase" evidence="11">
    <location>
        <begin position="739"/>
        <end position="960"/>
    </location>
</feature>
<dbReference type="RefSeq" id="WP_223907006.1">
    <property type="nucleotide sequence ID" value="NZ_AP024238.1"/>
</dbReference>